<accession>A0A1V4H6Q8</accession>
<dbReference type="OrthoDB" id="2858389at2"/>
<feature type="domain" description="WYL" evidence="1">
    <location>
        <begin position="84"/>
        <end position="153"/>
    </location>
</feature>
<evidence type="ECO:0000313" key="3">
    <source>
        <dbReference type="Proteomes" id="UP000190626"/>
    </source>
</evidence>
<name>A0A1V4H6Q8_9BACL</name>
<evidence type="ECO:0000259" key="1">
    <source>
        <dbReference type="Pfam" id="PF13280"/>
    </source>
</evidence>
<organism evidence="2 3">
    <name type="scientific">Paenibacillus ferrarius</name>
    <dbReference type="NCBI Taxonomy" id="1469647"/>
    <lineage>
        <taxon>Bacteria</taxon>
        <taxon>Bacillati</taxon>
        <taxon>Bacillota</taxon>
        <taxon>Bacilli</taxon>
        <taxon>Bacillales</taxon>
        <taxon>Paenibacillaceae</taxon>
        <taxon>Paenibacillus</taxon>
    </lineage>
</organism>
<comment type="caution">
    <text evidence="2">The sequence shown here is derived from an EMBL/GenBank/DDBJ whole genome shotgun (WGS) entry which is preliminary data.</text>
</comment>
<dbReference type="RefSeq" id="WP_079421232.1">
    <property type="nucleotide sequence ID" value="NZ_MBTG01000072.1"/>
</dbReference>
<protein>
    <recommendedName>
        <fullName evidence="1">WYL domain-containing protein</fullName>
    </recommendedName>
</protein>
<dbReference type="PROSITE" id="PS52050">
    <property type="entry name" value="WYL"/>
    <property type="match status" value="1"/>
</dbReference>
<gene>
    <name evidence="2" type="ORF">BC351_13365</name>
</gene>
<dbReference type="AlphaFoldDB" id="A0A1V4H6Q8"/>
<reference evidence="3" key="1">
    <citation type="submission" date="2016-07" db="EMBL/GenBank/DDBJ databases">
        <authorList>
            <person name="Florea S."/>
            <person name="Webb J.S."/>
            <person name="Jaromczyk J."/>
            <person name="Schardl C.L."/>
        </authorList>
    </citation>
    <scope>NUCLEOTIDE SEQUENCE [LARGE SCALE GENOMIC DNA]</scope>
    <source>
        <strain evidence="3">CY1</strain>
    </source>
</reference>
<dbReference type="Proteomes" id="UP000190626">
    <property type="component" value="Unassembled WGS sequence"/>
</dbReference>
<dbReference type="EMBL" id="MBTG01000072">
    <property type="protein sequence ID" value="OPH46908.1"/>
    <property type="molecule type" value="Genomic_DNA"/>
</dbReference>
<dbReference type="STRING" id="1469647.BC351_13365"/>
<keyword evidence="3" id="KW-1185">Reference proteome</keyword>
<evidence type="ECO:0000313" key="2">
    <source>
        <dbReference type="EMBL" id="OPH46908.1"/>
    </source>
</evidence>
<dbReference type="InterPro" id="IPR026881">
    <property type="entry name" value="WYL_dom"/>
</dbReference>
<proteinExistence type="predicted"/>
<sequence>MNLFEKIFNYQMIAKLEDSGTFMITSQERSWLKTMLNHPTAAHAFTPLTREKLQSVLATDPAFDLTEAFLEKARSREKHIYHPHLRELRRFIASQTAVQLTYRVKDERVFTDEMAFPYKLEYSLVKKEWYLLWYHIRNRAMMSSKLDNIESLQALIIDPERIAQMGANIDKLLQKRQAHAKIEVVNTYNRELSRILYAFSCFEKQVNYEEATDTYTIQLTFMNNEAEYVLTKIRFLGLRVRVTEGEHLQKRMADTVKRALARYEEK</sequence>
<dbReference type="Pfam" id="PF13280">
    <property type="entry name" value="WYL"/>
    <property type="match status" value="1"/>
</dbReference>